<evidence type="ECO:0000313" key="1">
    <source>
        <dbReference type="EMBL" id="KOX76438.1"/>
    </source>
</evidence>
<dbReference type="EMBL" id="KQ435748">
    <property type="protein sequence ID" value="KOX76438.1"/>
    <property type="molecule type" value="Genomic_DNA"/>
</dbReference>
<protein>
    <submittedName>
        <fullName evidence="1">Uncharacterized protein</fullName>
    </submittedName>
</protein>
<reference evidence="1 2" key="1">
    <citation type="submission" date="2015-07" db="EMBL/GenBank/DDBJ databases">
        <title>The genome of Melipona quadrifasciata.</title>
        <authorList>
            <person name="Pan H."/>
            <person name="Kapheim K."/>
        </authorList>
    </citation>
    <scope>NUCLEOTIDE SEQUENCE [LARGE SCALE GENOMIC DNA]</scope>
    <source>
        <strain evidence="1">0111107301</strain>
        <tissue evidence="1">Whole body</tissue>
    </source>
</reference>
<accession>A0A0N0BHM6</accession>
<evidence type="ECO:0000313" key="2">
    <source>
        <dbReference type="Proteomes" id="UP000053105"/>
    </source>
</evidence>
<dbReference type="AlphaFoldDB" id="A0A0N0BHM6"/>
<keyword evidence="2" id="KW-1185">Reference proteome</keyword>
<name>A0A0N0BHM6_9HYME</name>
<organism evidence="1 2">
    <name type="scientific">Melipona quadrifasciata</name>
    <dbReference type="NCBI Taxonomy" id="166423"/>
    <lineage>
        <taxon>Eukaryota</taxon>
        <taxon>Metazoa</taxon>
        <taxon>Ecdysozoa</taxon>
        <taxon>Arthropoda</taxon>
        <taxon>Hexapoda</taxon>
        <taxon>Insecta</taxon>
        <taxon>Pterygota</taxon>
        <taxon>Neoptera</taxon>
        <taxon>Endopterygota</taxon>
        <taxon>Hymenoptera</taxon>
        <taxon>Apocrita</taxon>
        <taxon>Aculeata</taxon>
        <taxon>Apoidea</taxon>
        <taxon>Anthophila</taxon>
        <taxon>Apidae</taxon>
        <taxon>Melipona</taxon>
    </lineage>
</organism>
<dbReference type="Proteomes" id="UP000053105">
    <property type="component" value="Unassembled WGS sequence"/>
</dbReference>
<gene>
    <name evidence="1" type="ORF">WN51_12119</name>
</gene>
<sequence>MNVSCRRIYGFLGVRDIPGVTATKVQIIAVQFAMGSYITKYKIKKNSNSLTVKITHQSSSKIVKVIALAKKHLDHTKVKDILMLQITIRLSIIFDKKRRVTSIFGAENFVRNNDTDNCFLARVFINDAESLGYTPMERARYRAVAGKYVVAMVFREACGEIRAEGWTAHQIAFKPWHSSLYGDPAAGLTMLKRGLCARPVCVAIEILPIIEQQEQTNKLTVHIERRRMMEGTPVDDYYYLHYLSYIFTFCDVWIFIAVKGKREKHLRAVKVEALHFETRPSAWFRSKFLVGLESRSKAKILLIINVDYRQFKLILLVPRTLHLWLLKVLANVVINITAFRSNCGYVCYYFKVATIADTSCMSLSCKRAVTRLRLTSIVSVAGQTAAYLTGDRCGEMRWDCVAKGAAIAEGTKKLTVGSKAVHENIQKRNFELISKTCIDKKLLLLRCT</sequence>
<proteinExistence type="predicted"/>